<comment type="caution">
    <text evidence="1">The sequence shown here is derived from an EMBL/GenBank/DDBJ whole genome shotgun (WGS) entry which is preliminary data.</text>
</comment>
<reference evidence="1" key="1">
    <citation type="submission" date="2019-04" db="EMBL/GenBank/DDBJ databases">
        <title>Microbes associate with the intestines of laboratory mice.</title>
        <authorList>
            <person name="Navarre W."/>
            <person name="Wong E."/>
            <person name="Huang K."/>
            <person name="Tropini C."/>
            <person name="Ng K."/>
            <person name="Yu B."/>
        </authorList>
    </citation>
    <scope>NUCLEOTIDE SEQUENCE</scope>
    <source>
        <strain evidence="1">NM01_1-7b</strain>
    </source>
</reference>
<evidence type="ECO:0000313" key="2">
    <source>
        <dbReference type="Proteomes" id="UP000304953"/>
    </source>
</evidence>
<name>A0AC61RLX9_9FIRM</name>
<organism evidence="1 2">
    <name type="scientific">Petralouisia muris</name>
    <dbReference type="NCBI Taxonomy" id="3032872"/>
    <lineage>
        <taxon>Bacteria</taxon>
        <taxon>Bacillati</taxon>
        <taxon>Bacillota</taxon>
        <taxon>Clostridia</taxon>
        <taxon>Lachnospirales</taxon>
        <taxon>Lachnospiraceae</taxon>
        <taxon>Petralouisia</taxon>
    </lineage>
</organism>
<accession>A0AC61RLX9</accession>
<protein>
    <submittedName>
        <fullName evidence="1">Uncharacterized protein</fullName>
    </submittedName>
</protein>
<evidence type="ECO:0000313" key="1">
    <source>
        <dbReference type="EMBL" id="TGY86124.1"/>
    </source>
</evidence>
<proteinExistence type="predicted"/>
<sequence>MWYTKYNLRLIGGVYMTVDAAWDYAIGMIKVDGLEPTEDFKKYIELEKNGQATTEDLKKYLDKKYKVKQDA</sequence>
<gene>
    <name evidence="1" type="ORF">E5329_28445</name>
</gene>
<keyword evidence="2" id="KW-1185">Reference proteome</keyword>
<dbReference type="Proteomes" id="UP000304953">
    <property type="component" value="Unassembled WGS sequence"/>
</dbReference>
<dbReference type="EMBL" id="SRYA01000161">
    <property type="protein sequence ID" value="TGY86124.1"/>
    <property type="molecule type" value="Genomic_DNA"/>
</dbReference>